<gene>
    <name evidence="6" type="ORF">A1O1_02045</name>
</gene>
<keyword evidence="3" id="KW-0963">Cytoplasm</keyword>
<evidence type="ECO:0000313" key="7">
    <source>
        <dbReference type="Proteomes" id="UP000019484"/>
    </source>
</evidence>
<dbReference type="InterPro" id="IPR011993">
    <property type="entry name" value="PH-like_dom_sf"/>
</dbReference>
<protein>
    <recommendedName>
        <fullName evidence="8">Regulator of volume decrease after cellular swelling-domain-containing protein</fullName>
    </recommendedName>
</protein>
<dbReference type="Gene3D" id="2.30.29.30">
    <property type="entry name" value="Pleckstrin-homology domain (PH domain)/Phosphotyrosine-binding domain (PTB)"/>
    <property type="match status" value="1"/>
</dbReference>
<dbReference type="InterPro" id="IPR039924">
    <property type="entry name" value="ICln/Lot5/Saf5"/>
</dbReference>
<dbReference type="GO" id="GO:0034715">
    <property type="term" value="C:pICln-Sm protein complex"/>
    <property type="evidence" value="ECO:0007669"/>
    <property type="project" value="TreeGrafter"/>
</dbReference>
<dbReference type="PANTHER" id="PTHR21399:SF0">
    <property type="entry name" value="METHYLOSOME SUBUNIT PICLN"/>
    <property type="match status" value="1"/>
</dbReference>
<dbReference type="Proteomes" id="UP000019484">
    <property type="component" value="Unassembled WGS sequence"/>
</dbReference>
<feature type="region of interest" description="Disordered" evidence="5">
    <location>
        <begin position="63"/>
        <end position="87"/>
    </location>
</feature>
<sequence length="323" mass="34090">MEVLRDPPKASTFVPLHEHQSATPASFYTGPPVLHYYSDRSKLIVLEPEISDVAAFAPLLEHSTTQSESDSHANGTETDGHAADHQAQQKVVEDLDVWVTSDKLYLYSNSAAAGVSIPYPSISLHAIQSLPEPSVGEQQGLYMQLVSSTEASAGQEDTEPESVSITIVPTASAPPAAATEDDPAEDKPEQTPVMAMFAALSNCSNLHPDPVEPGEEEDEEGVANGGVSRLIQAGLAFPGASDGGLPPAMPGSGGWITAENMHEFVDENGDWIDDQEGEAEPVAEDAVPGLGPGAGTVRTRVEDEHGNGEAGDDADETKWRRTS</sequence>
<dbReference type="GO" id="GO:0000387">
    <property type="term" value="P:spliceosomal snRNP assembly"/>
    <property type="evidence" value="ECO:0007669"/>
    <property type="project" value="TreeGrafter"/>
</dbReference>
<organism evidence="6 7">
    <name type="scientific">Capronia coronata CBS 617.96</name>
    <dbReference type="NCBI Taxonomy" id="1182541"/>
    <lineage>
        <taxon>Eukaryota</taxon>
        <taxon>Fungi</taxon>
        <taxon>Dikarya</taxon>
        <taxon>Ascomycota</taxon>
        <taxon>Pezizomycotina</taxon>
        <taxon>Eurotiomycetes</taxon>
        <taxon>Chaetothyriomycetidae</taxon>
        <taxon>Chaetothyriales</taxon>
        <taxon>Herpotrichiellaceae</taxon>
        <taxon>Capronia</taxon>
    </lineage>
</organism>
<evidence type="ECO:0000256" key="2">
    <source>
        <dbReference type="ARBA" id="ARBA00004496"/>
    </source>
</evidence>
<accession>W9YM62</accession>
<dbReference type="OrthoDB" id="19714at2759"/>
<proteinExistence type="predicted"/>
<dbReference type="HOGENOM" id="CLU_054062_0_0_1"/>
<dbReference type="PANTHER" id="PTHR21399">
    <property type="entry name" value="CHLORIDE CONDUCTANCE REGULATORY PROTEIN ICLN"/>
    <property type="match status" value="1"/>
</dbReference>
<dbReference type="AlphaFoldDB" id="W9YM62"/>
<comment type="caution">
    <text evidence="6">The sequence shown here is derived from an EMBL/GenBank/DDBJ whole genome shotgun (WGS) entry which is preliminary data.</text>
</comment>
<evidence type="ECO:0008006" key="8">
    <source>
        <dbReference type="Google" id="ProtNLM"/>
    </source>
</evidence>
<dbReference type="GO" id="GO:0005681">
    <property type="term" value="C:spliceosomal complex"/>
    <property type="evidence" value="ECO:0007669"/>
    <property type="project" value="TreeGrafter"/>
</dbReference>
<evidence type="ECO:0000256" key="4">
    <source>
        <dbReference type="ARBA" id="ARBA00023242"/>
    </source>
</evidence>
<evidence type="ECO:0000256" key="5">
    <source>
        <dbReference type="SAM" id="MobiDB-lite"/>
    </source>
</evidence>
<dbReference type="GeneID" id="19156946"/>
<dbReference type="eggNOG" id="ENOG502S43V">
    <property type="taxonomic scope" value="Eukaryota"/>
</dbReference>
<dbReference type="GO" id="GO:0005829">
    <property type="term" value="C:cytosol"/>
    <property type="evidence" value="ECO:0007669"/>
    <property type="project" value="TreeGrafter"/>
</dbReference>
<comment type="subcellular location">
    <subcellularLocation>
        <location evidence="2">Cytoplasm</location>
    </subcellularLocation>
    <subcellularLocation>
        <location evidence="1">Nucleus</location>
    </subcellularLocation>
</comment>
<name>W9YM62_9EURO</name>
<feature type="compositionally biased region" description="Polar residues" evidence="5">
    <location>
        <begin position="63"/>
        <end position="77"/>
    </location>
</feature>
<feature type="compositionally biased region" description="Acidic residues" evidence="5">
    <location>
        <begin position="272"/>
        <end position="283"/>
    </location>
</feature>
<feature type="region of interest" description="Disordered" evidence="5">
    <location>
        <begin position="272"/>
        <end position="323"/>
    </location>
</feature>
<dbReference type="RefSeq" id="XP_007721147.1">
    <property type="nucleotide sequence ID" value="XM_007722957.1"/>
</dbReference>
<keyword evidence="7" id="KW-1185">Reference proteome</keyword>
<evidence type="ECO:0000256" key="1">
    <source>
        <dbReference type="ARBA" id="ARBA00004123"/>
    </source>
</evidence>
<dbReference type="EMBL" id="AMWN01000002">
    <property type="protein sequence ID" value="EXJ93653.1"/>
    <property type="molecule type" value="Genomic_DNA"/>
</dbReference>
<dbReference type="GO" id="GO:0045292">
    <property type="term" value="P:mRNA cis splicing, via spliceosome"/>
    <property type="evidence" value="ECO:0007669"/>
    <property type="project" value="TreeGrafter"/>
</dbReference>
<dbReference type="Pfam" id="PF03517">
    <property type="entry name" value="Voldacs"/>
    <property type="match status" value="1"/>
</dbReference>
<evidence type="ECO:0000256" key="3">
    <source>
        <dbReference type="ARBA" id="ARBA00022490"/>
    </source>
</evidence>
<keyword evidence="4" id="KW-0539">Nucleus</keyword>
<reference evidence="6 7" key="1">
    <citation type="submission" date="2013-03" db="EMBL/GenBank/DDBJ databases">
        <title>The Genome Sequence of Capronia coronata CBS 617.96.</title>
        <authorList>
            <consortium name="The Broad Institute Genomics Platform"/>
            <person name="Cuomo C."/>
            <person name="de Hoog S."/>
            <person name="Gorbushina A."/>
            <person name="Walker B."/>
            <person name="Young S.K."/>
            <person name="Zeng Q."/>
            <person name="Gargeya S."/>
            <person name="Fitzgerald M."/>
            <person name="Haas B."/>
            <person name="Abouelleil A."/>
            <person name="Allen A.W."/>
            <person name="Alvarado L."/>
            <person name="Arachchi H.M."/>
            <person name="Berlin A.M."/>
            <person name="Chapman S.B."/>
            <person name="Gainer-Dewar J."/>
            <person name="Goldberg J."/>
            <person name="Griggs A."/>
            <person name="Gujja S."/>
            <person name="Hansen M."/>
            <person name="Howarth C."/>
            <person name="Imamovic A."/>
            <person name="Ireland A."/>
            <person name="Larimer J."/>
            <person name="McCowan C."/>
            <person name="Murphy C."/>
            <person name="Pearson M."/>
            <person name="Poon T.W."/>
            <person name="Priest M."/>
            <person name="Roberts A."/>
            <person name="Saif S."/>
            <person name="Shea T."/>
            <person name="Sisk P."/>
            <person name="Sykes S."/>
            <person name="Wortman J."/>
            <person name="Nusbaum C."/>
            <person name="Birren B."/>
        </authorList>
    </citation>
    <scope>NUCLEOTIDE SEQUENCE [LARGE SCALE GENOMIC DNA]</scope>
    <source>
        <strain evidence="6 7">CBS 617.96</strain>
    </source>
</reference>
<evidence type="ECO:0000313" key="6">
    <source>
        <dbReference type="EMBL" id="EXJ93653.1"/>
    </source>
</evidence>